<dbReference type="Proteomes" id="UP000254174">
    <property type="component" value="Unassembled WGS sequence"/>
</dbReference>
<dbReference type="EMBL" id="UGCP01000002">
    <property type="protein sequence ID" value="STI87802.1"/>
    <property type="molecule type" value="Genomic_DNA"/>
</dbReference>
<organism evidence="2 5">
    <name type="scientific">Escherichia coli</name>
    <dbReference type="NCBI Taxonomy" id="562"/>
    <lineage>
        <taxon>Bacteria</taxon>
        <taxon>Pseudomonadati</taxon>
        <taxon>Pseudomonadota</taxon>
        <taxon>Gammaproteobacteria</taxon>
        <taxon>Enterobacterales</taxon>
        <taxon>Enterobacteriaceae</taxon>
        <taxon>Escherichia</taxon>
    </lineage>
</organism>
<evidence type="ECO:0000313" key="5">
    <source>
        <dbReference type="Proteomes" id="UP000254174"/>
    </source>
</evidence>
<dbReference type="Proteomes" id="UP000321295">
    <property type="component" value="Unassembled WGS sequence"/>
</dbReference>
<dbReference type="AlphaFoldDB" id="A0A0K5GS91"/>
<gene>
    <name evidence="3" type="ORF">FV293_23175</name>
    <name evidence="2" type="ORF">NCTC7922_02988</name>
    <name evidence="1" type="ORF">NCTC8622_06980</name>
</gene>
<dbReference type="EMBL" id="UGFC01000006">
    <property type="protein sequence ID" value="STM16578.1"/>
    <property type="molecule type" value="Genomic_DNA"/>
</dbReference>
<accession>A0A0K5GS91</accession>
<evidence type="ECO:0000313" key="1">
    <source>
        <dbReference type="EMBL" id="STI87802.1"/>
    </source>
</evidence>
<name>A0A0K5GS91_ECOLX</name>
<proteinExistence type="predicted"/>
<dbReference type="EMBL" id="VRXD01000043">
    <property type="protein sequence ID" value="TXQ30384.1"/>
    <property type="molecule type" value="Genomic_DNA"/>
</dbReference>
<evidence type="ECO:0000313" key="4">
    <source>
        <dbReference type="Proteomes" id="UP000254079"/>
    </source>
</evidence>
<evidence type="ECO:0000313" key="6">
    <source>
        <dbReference type="Proteomes" id="UP000321295"/>
    </source>
</evidence>
<protein>
    <submittedName>
        <fullName evidence="2">Uncharacterized protein</fullName>
    </submittedName>
</protein>
<dbReference type="RefSeq" id="WP_001261060.1">
    <property type="nucleotide sequence ID" value="NZ_AP028094.1"/>
</dbReference>
<evidence type="ECO:0000313" key="3">
    <source>
        <dbReference type="EMBL" id="TXQ30384.1"/>
    </source>
</evidence>
<sequence>MRTVARRSIQTIERRTQLVSSFVDSNTANEFFVRRLSDRVSPARQLFIVTLNNEVRDGDVIPFAEIAMNKEKLRYVVKPADQYPQYVSSNLLKKIEAAIALYMQKNYREINYH</sequence>
<evidence type="ECO:0000313" key="2">
    <source>
        <dbReference type="EMBL" id="STM16578.1"/>
    </source>
</evidence>
<reference evidence="3 6" key="2">
    <citation type="submission" date="2019-08" db="EMBL/GenBank/DDBJ databases">
        <title>Whole genome analysis of cultivated E. coli strains isolated from CD patients and healthy donors.</title>
        <authorList>
            <person name="Siniagina M.N."/>
            <person name="Markelova M.I."/>
            <person name="Laikov A.V."/>
            <person name="Boulygina E.A."/>
            <person name="Khusnutdinova D.R."/>
            <person name="Kharchenko A."/>
            <person name="Grigoryeva T.V."/>
        </authorList>
    </citation>
    <scope>NUCLEOTIDE SEQUENCE [LARGE SCALE GENOMIC DNA]</scope>
    <source>
        <strain evidence="3 6">1_45_11</strain>
    </source>
</reference>
<dbReference type="Proteomes" id="UP000254079">
    <property type="component" value="Unassembled WGS sequence"/>
</dbReference>
<reference evidence="4 5" key="1">
    <citation type="submission" date="2018-06" db="EMBL/GenBank/DDBJ databases">
        <authorList>
            <consortium name="Pathogen Informatics"/>
            <person name="Doyle S."/>
        </authorList>
    </citation>
    <scope>NUCLEOTIDE SEQUENCE [LARGE SCALE GENOMIC DNA]</scope>
    <source>
        <strain evidence="2 5">NCTC7922</strain>
        <strain evidence="1 4">NCTC8622</strain>
    </source>
</reference>